<dbReference type="RefSeq" id="WP_132260087.1">
    <property type="nucleotide sequence ID" value="NZ_SLZQ01000015.1"/>
</dbReference>
<dbReference type="PANTHER" id="PTHR37844:SF2">
    <property type="entry name" value="SER_THR PROTEIN PHOSPHATASE SUPERFAMILY (AFU_ORTHOLOGUE AFUA_1G14840)"/>
    <property type="match status" value="1"/>
</dbReference>
<evidence type="ECO:0000259" key="1">
    <source>
        <dbReference type="Pfam" id="PF00149"/>
    </source>
</evidence>
<protein>
    <submittedName>
        <fullName evidence="2">Icc-related predicted phosphoesterase</fullName>
    </submittedName>
</protein>
<feature type="domain" description="Calcineurin-like phosphoesterase" evidence="1">
    <location>
        <begin position="1"/>
        <end position="215"/>
    </location>
</feature>
<keyword evidence="3" id="KW-1185">Reference proteome</keyword>
<dbReference type="Gene3D" id="3.60.21.10">
    <property type="match status" value="1"/>
</dbReference>
<dbReference type="Pfam" id="PF00149">
    <property type="entry name" value="Metallophos"/>
    <property type="match status" value="1"/>
</dbReference>
<organism evidence="2 3">
    <name type="scientific">Paucimonas lemoignei</name>
    <name type="common">Pseudomonas lemoignei</name>
    <dbReference type="NCBI Taxonomy" id="29443"/>
    <lineage>
        <taxon>Bacteria</taxon>
        <taxon>Pseudomonadati</taxon>
        <taxon>Pseudomonadota</taxon>
        <taxon>Betaproteobacteria</taxon>
        <taxon>Burkholderiales</taxon>
        <taxon>Burkholderiaceae</taxon>
        <taxon>Paucimonas</taxon>
    </lineage>
</organism>
<dbReference type="OrthoDB" id="356681at2"/>
<evidence type="ECO:0000313" key="2">
    <source>
        <dbReference type="EMBL" id="TCS33751.1"/>
    </source>
</evidence>
<name>A0A4R3HRK5_PAULE</name>
<gene>
    <name evidence="2" type="ORF">EDC30_11541</name>
</gene>
<reference evidence="2 3" key="1">
    <citation type="submission" date="2019-03" db="EMBL/GenBank/DDBJ databases">
        <title>Genomic Encyclopedia of Type Strains, Phase IV (KMG-IV): sequencing the most valuable type-strain genomes for metagenomic binning, comparative biology and taxonomic classification.</title>
        <authorList>
            <person name="Goeker M."/>
        </authorList>
    </citation>
    <scope>NUCLEOTIDE SEQUENCE [LARGE SCALE GENOMIC DNA]</scope>
    <source>
        <strain evidence="2 3">DSM 7445</strain>
    </source>
</reference>
<comment type="caution">
    <text evidence="2">The sequence shown here is derived from an EMBL/GenBank/DDBJ whole genome shotgun (WGS) entry which is preliminary data.</text>
</comment>
<dbReference type="AlphaFoldDB" id="A0A4R3HRK5"/>
<proteinExistence type="predicted"/>
<evidence type="ECO:0000313" key="3">
    <source>
        <dbReference type="Proteomes" id="UP000295382"/>
    </source>
</evidence>
<dbReference type="Gene3D" id="3.30.750.180">
    <property type="entry name" value="GpdQ, beta-strand dimerisation domain"/>
    <property type="match status" value="1"/>
</dbReference>
<dbReference type="GO" id="GO:0016787">
    <property type="term" value="F:hydrolase activity"/>
    <property type="evidence" value="ECO:0007669"/>
    <property type="project" value="InterPro"/>
</dbReference>
<dbReference type="InterPro" id="IPR029052">
    <property type="entry name" value="Metallo-depent_PP-like"/>
</dbReference>
<dbReference type="EMBL" id="SLZQ01000015">
    <property type="protein sequence ID" value="TCS33751.1"/>
    <property type="molecule type" value="Genomic_DNA"/>
</dbReference>
<sequence length="262" mass="29448">MKIQFASDLHYEFLEKQFPGYRIIQPAEADVLVIAGDIHHGPMAIDTFADWPVPVVYVHGNHELYRHEYGAMLKALRARAQGSNVHFLERDEVVIQGVRFLGCCLWTDYCLPPYEMDSAMQAAEGTLPDHRLIRFGVDVFSARDAQHIHAQSRHWLENKLAESFAGPTVVVSHHGPHPESVHARFAGSIINAAFVSDLTPLLGRAQLWIHGHVHDSFDYEVAGTRVVTNPRGYATNRLAAASPEQLVWENPVFDSRRVVEVS</sequence>
<dbReference type="Proteomes" id="UP000295382">
    <property type="component" value="Unassembled WGS sequence"/>
</dbReference>
<dbReference type="PANTHER" id="PTHR37844">
    <property type="entry name" value="SER/THR PROTEIN PHOSPHATASE SUPERFAMILY (AFU_ORTHOLOGUE AFUA_1G14840)"/>
    <property type="match status" value="1"/>
</dbReference>
<dbReference type="SUPFAM" id="SSF56300">
    <property type="entry name" value="Metallo-dependent phosphatases"/>
    <property type="match status" value="1"/>
</dbReference>
<dbReference type="InterPro" id="IPR004843">
    <property type="entry name" value="Calcineurin-like_PHP"/>
</dbReference>
<dbReference type="InterPro" id="IPR042281">
    <property type="entry name" value="GpdQ_beta-strand"/>
</dbReference>
<accession>A0A4R3HRK5</accession>